<evidence type="ECO:0000259" key="1">
    <source>
        <dbReference type="PROSITE" id="PS50181"/>
    </source>
</evidence>
<dbReference type="AlphaFoldDB" id="A0A815KYF9"/>
<dbReference type="InterPro" id="IPR036047">
    <property type="entry name" value="F-box-like_dom_sf"/>
</dbReference>
<dbReference type="Proteomes" id="UP000663864">
    <property type="component" value="Unassembled WGS sequence"/>
</dbReference>
<dbReference type="EMBL" id="CAJOBD010006151">
    <property type="protein sequence ID" value="CAF4052766.1"/>
    <property type="molecule type" value="Genomic_DNA"/>
</dbReference>
<dbReference type="InterPro" id="IPR032675">
    <property type="entry name" value="LRR_dom_sf"/>
</dbReference>
<dbReference type="Gene3D" id="3.80.10.10">
    <property type="entry name" value="Ribonuclease Inhibitor"/>
    <property type="match status" value="1"/>
</dbReference>
<proteinExistence type="predicted"/>
<feature type="domain" description="F-box" evidence="1">
    <location>
        <begin position="5"/>
        <end position="58"/>
    </location>
</feature>
<reference evidence="2" key="1">
    <citation type="submission" date="2021-02" db="EMBL/GenBank/DDBJ databases">
        <authorList>
            <person name="Nowell W R."/>
        </authorList>
    </citation>
    <scope>NUCLEOTIDE SEQUENCE</scope>
</reference>
<evidence type="ECO:0000313" key="4">
    <source>
        <dbReference type="Proteomes" id="UP000663864"/>
    </source>
</evidence>
<sequence length="442" mass="51467">MTHSTIQLTDLPDELLLIIFTKLNVIDLFNSLAGINQRLDIILHDPAITNHLTLFKHSSDDLIHPLDDKILDRFCLQILPEIHDKIKWLNLELSSMERIFQVANYPNLSKLGLYNIDESTAGYLFHSMFSNLCDLNFKTSLIYPKQITFNHLPQQNFFSHNLLQLKINMENFEDCLFVLDGRFNQLHTLDISLLSIRSNQMIQNKEKIVNLKRFTLACDAPTQMYDELIIPLLHRMSNLEKLGLYLGTIHKTKLIDGNDVKKDIIDHLLNLQKFQFNIYSFMFIDNLINLPCYEDIQSSLKHLGNNKIISCINYYPKSKMGYCNICSYPCSYAMKNYHYITNSFPGGSFNYVRKISLFDEYPFEHDFFIQISQSFEFIEALSLTNLSPQEKKMEKKNLLIVKFHHLNPLPPNGSPVTHLENLSIWTDKASNQDGFFNIVYST</sequence>
<gene>
    <name evidence="3" type="ORF">JBS370_LOCUS29136</name>
    <name evidence="2" type="ORF">ZHD862_LOCUS33205</name>
</gene>
<dbReference type="SUPFAM" id="SSF81383">
    <property type="entry name" value="F-box domain"/>
    <property type="match status" value="1"/>
</dbReference>
<comment type="caution">
    <text evidence="2">The sequence shown here is derived from an EMBL/GenBank/DDBJ whole genome shotgun (WGS) entry which is preliminary data.</text>
</comment>
<dbReference type="PROSITE" id="PS50181">
    <property type="entry name" value="FBOX"/>
    <property type="match status" value="1"/>
</dbReference>
<name>A0A815KYF9_9BILA</name>
<evidence type="ECO:0000313" key="3">
    <source>
        <dbReference type="EMBL" id="CAF4052766.1"/>
    </source>
</evidence>
<protein>
    <recommendedName>
        <fullName evidence="1">F-box domain-containing protein</fullName>
    </recommendedName>
</protein>
<accession>A0A815KYF9</accession>
<evidence type="ECO:0000313" key="2">
    <source>
        <dbReference type="EMBL" id="CAF1402746.1"/>
    </source>
</evidence>
<dbReference type="Proteomes" id="UP000663836">
    <property type="component" value="Unassembled WGS sequence"/>
</dbReference>
<dbReference type="EMBL" id="CAJNOT010003851">
    <property type="protein sequence ID" value="CAF1402746.1"/>
    <property type="molecule type" value="Genomic_DNA"/>
</dbReference>
<dbReference type="InterPro" id="IPR001810">
    <property type="entry name" value="F-box_dom"/>
</dbReference>
<organism evidence="2 4">
    <name type="scientific">Rotaria sordida</name>
    <dbReference type="NCBI Taxonomy" id="392033"/>
    <lineage>
        <taxon>Eukaryota</taxon>
        <taxon>Metazoa</taxon>
        <taxon>Spiralia</taxon>
        <taxon>Gnathifera</taxon>
        <taxon>Rotifera</taxon>
        <taxon>Eurotatoria</taxon>
        <taxon>Bdelloidea</taxon>
        <taxon>Philodinida</taxon>
        <taxon>Philodinidae</taxon>
        <taxon>Rotaria</taxon>
    </lineage>
</organism>